<dbReference type="InterPro" id="IPR027417">
    <property type="entry name" value="P-loop_NTPase"/>
</dbReference>
<dbReference type="Gene3D" id="1.25.40.10">
    <property type="entry name" value="Tetratricopeptide repeat domain"/>
    <property type="match status" value="3"/>
</dbReference>
<evidence type="ECO:0000313" key="4">
    <source>
        <dbReference type="EMBL" id="TWG21393.1"/>
    </source>
</evidence>
<reference evidence="4 5" key="1">
    <citation type="submission" date="2019-06" db="EMBL/GenBank/DDBJ databases">
        <title>Sequencing the genomes of 1000 actinobacteria strains.</title>
        <authorList>
            <person name="Klenk H.-P."/>
        </authorList>
    </citation>
    <scope>NUCLEOTIDE SEQUENCE [LARGE SCALE GENOMIC DNA]</scope>
    <source>
        <strain evidence="4 5">DSM 43866</strain>
    </source>
</reference>
<proteinExistence type="predicted"/>
<dbReference type="PROSITE" id="PS50005">
    <property type="entry name" value="TPR"/>
    <property type="match status" value="1"/>
</dbReference>
<dbReference type="PANTHER" id="PTHR47691">
    <property type="entry name" value="REGULATOR-RELATED"/>
    <property type="match status" value="1"/>
</dbReference>
<accession>A0A561WC29</accession>
<evidence type="ECO:0000256" key="2">
    <source>
        <dbReference type="SAM" id="MobiDB-lite"/>
    </source>
</evidence>
<name>A0A561WC29_ACTTI</name>
<feature type="region of interest" description="Disordered" evidence="2">
    <location>
        <begin position="74"/>
        <end position="96"/>
    </location>
</feature>
<dbReference type="PRINTS" id="PR00364">
    <property type="entry name" value="DISEASERSIST"/>
</dbReference>
<dbReference type="Gene3D" id="3.40.50.300">
    <property type="entry name" value="P-loop containing nucleotide triphosphate hydrolases"/>
    <property type="match status" value="1"/>
</dbReference>
<keyword evidence="5" id="KW-1185">Reference proteome</keyword>
<dbReference type="GO" id="GO:0043531">
    <property type="term" value="F:ADP binding"/>
    <property type="evidence" value="ECO:0007669"/>
    <property type="project" value="InterPro"/>
</dbReference>
<dbReference type="EMBL" id="VIWY01000003">
    <property type="protein sequence ID" value="TWG21393.1"/>
    <property type="molecule type" value="Genomic_DNA"/>
</dbReference>
<organism evidence="4 5">
    <name type="scientific">Actinoplanes teichomyceticus</name>
    <dbReference type="NCBI Taxonomy" id="1867"/>
    <lineage>
        <taxon>Bacteria</taxon>
        <taxon>Bacillati</taxon>
        <taxon>Actinomycetota</taxon>
        <taxon>Actinomycetes</taxon>
        <taxon>Micromonosporales</taxon>
        <taxon>Micromonosporaceae</taxon>
        <taxon>Actinoplanes</taxon>
    </lineage>
</organism>
<comment type="caution">
    <text evidence="4">The sequence shown here is derived from an EMBL/GenBank/DDBJ whole genome shotgun (WGS) entry which is preliminary data.</text>
</comment>
<keyword evidence="1" id="KW-0802">TPR repeat</keyword>
<dbReference type="SUPFAM" id="SSF48452">
    <property type="entry name" value="TPR-like"/>
    <property type="match status" value="3"/>
</dbReference>
<feature type="repeat" description="TPR" evidence="1">
    <location>
        <begin position="770"/>
        <end position="803"/>
    </location>
</feature>
<evidence type="ECO:0000256" key="1">
    <source>
        <dbReference type="PROSITE-ProRule" id="PRU00339"/>
    </source>
</evidence>
<gene>
    <name evidence="4" type="ORF">FHX34_103931</name>
</gene>
<dbReference type="Proteomes" id="UP000320239">
    <property type="component" value="Unassembled WGS sequence"/>
</dbReference>
<dbReference type="AlphaFoldDB" id="A0A561WC29"/>
<dbReference type="Pfam" id="PF13424">
    <property type="entry name" value="TPR_12"/>
    <property type="match status" value="1"/>
</dbReference>
<feature type="domain" description="Bacterial transcriptional activator" evidence="3">
    <location>
        <begin position="99"/>
        <end position="157"/>
    </location>
</feature>
<dbReference type="InterPro" id="IPR019734">
    <property type="entry name" value="TPR_rpt"/>
</dbReference>
<evidence type="ECO:0000313" key="5">
    <source>
        <dbReference type="Proteomes" id="UP000320239"/>
    </source>
</evidence>
<evidence type="ECO:0000259" key="3">
    <source>
        <dbReference type="Pfam" id="PF03704"/>
    </source>
</evidence>
<dbReference type="InterPro" id="IPR011990">
    <property type="entry name" value="TPR-like_helical_dom_sf"/>
</dbReference>
<dbReference type="Pfam" id="PF03704">
    <property type="entry name" value="BTAD"/>
    <property type="match status" value="1"/>
</dbReference>
<protein>
    <submittedName>
        <fullName evidence="4">NB-ARC domain-containing protein</fullName>
    </submittedName>
</protein>
<dbReference type="SMART" id="SM00028">
    <property type="entry name" value="TPR"/>
    <property type="match status" value="5"/>
</dbReference>
<dbReference type="SUPFAM" id="SSF52540">
    <property type="entry name" value="P-loop containing nucleoside triphosphate hydrolases"/>
    <property type="match status" value="1"/>
</dbReference>
<sequence>MLLRLRQRSGLTYRQLEQRAREIGDVLPRSTAADMTRRHTLPRADQLAAFVRACGDGARVESWLAARHRLVGRSASVDGARPPSPGERHPDSTASAPVARDYAEKLLGAGRPGEAVSLLARVVSDAPADDESRRLLVLALHADGRTGDAARICQEGVDAARARGADSAHLAALHRLVVDQQLPVIHAKRPRPAPPRMLPSDPARFVGRDRQLASAAACLSSAPDRRSMIVLITGTAGVGKTSFGIRLAHHVAGHFPDGQLFIDLHGFSPRQTPVAPVDAIGDLLAALQVPAHAVPATLPGRIALYRSLLAGRRILVLLDNAGDADQVRPLLPTPAGCAAVVTSRSVLTSLVTTDGAQPLTLDVLTPAEARELLAQRVGTARVTGDRAAVEEIVDRCARLPLALSVVAARAAARPDFTIRSLATELRDAGDVLDVLRGGDIGTDVRAVLSWSYRGLSSAAARLFRLLALHVGPDIGVAAVASLAGVALREATSLMAELTANHLVTESQPGRYTWHDLLRGYAEELVETEPAAQCRAALRRLLDHYMHTAYTADRALWPQRHDIPPPPPAADVIVQAHTESAAAMRWFTTEQAALRAAVAHAPSVGLPAHGWHLARNMSTFLYRRGRWSDLVTIHRTAVTAAERAGERGWQAQLHREMALAYAQLDSCPAARTHLSIAADLFHQLGDVRGQAETQIALGWVCEVEGDYPAALQHDEAALRLYRSMDDHSGEARARNAVGWDCVRLGRYHDAIVHCREALNLQQALNSRPGQARAWDSLGFAHYHLGEHATAIGCYDTALEFHRQDGDRYSEAETLLHLGDAHDAEDTAPAAAAAWRAALHILTDLEHPDARLAWARLHAGAPLRTATP</sequence>
<dbReference type="InterPro" id="IPR005158">
    <property type="entry name" value="BTAD"/>
</dbReference>
<dbReference type="PANTHER" id="PTHR47691:SF3">
    <property type="entry name" value="HTH-TYPE TRANSCRIPTIONAL REGULATOR RV0890C-RELATED"/>
    <property type="match status" value="1"/>
</dbReference>